<keyword evidence="3" id="KW-1185">Reference proteome</keyword>
<comment type="caution">
    <text evidence="1">The sequence shown here is derived from an EMBL/GenBank/DDBJ whole genome shotgun (WGS) entry which is preliminary data.</text>
</comment>
<sequence length="128" mass="13962">MQVGVPREKLEELVFLHKAQPQSSSFQRHSSADWAWAPARRRIGLGSLHLIVGLRLHLLHSQIQPGLLFPENGFEQSATSSGCSPGVANDLVSINTDAAAFVVQDHASYLSGLRLPWHPATGEVRCVC</sequence>
<proteinExistence type="predicted"/>
<dbReference type="Proteomes" id="UP001152797">
    <property type="component" value="Unassembled WGS sequence"/>
</dbReference>
<dbReference type="AlphaFoldDB" id="A0A9P1GKB1"/>
<reference evidence="1" key="1">
    <citation type="submission" date="2022-10" db="EMBL/GenBank/DDBJ databases">
        <authorList>
            <person name="Chen Y."/>
            <person name="Dougan E. K."/>
            <person name="Chan C."/>
            <person name="Rhodes N."/>
            <person name="Thang M."/>
        </authorList>
    </citation>
    <scope>NUCLEOTIDE SEQUENCE</scope>
</reference>
<accession>A0A9P1GKB1</accession>
<protein>
    <submittedName>
        <fullName evidence="1">Uncharacterized protein</fullName>
    </submittedName>
</protein>
<organism evidence="1">
    <name type="scientific">Cladocopium goreaui</name>
    <dbReference type="NCBI Taxonomy" id="2562237"/>
    <lineage>
        <taxon>Eukaryota</taxon>
        <taxon>Sar</taxon>
        <taxon>Alveolata</taxon>
        <taxon>Dinophyceae</taxon>
        <taxon>Suessiales</taxon>
        <taxon>Symbiodiniaceae</taxon>
        <taxon>Cladocopium</taxon>
    </lineage>
</organism>
<name>A0A9P1GKB1_9DINO</name>
<dbReference type="EMBL" id="CAMXCT020006567">
    <property type="protein sequence ID" value="CAL1169513.1"/>
    <property type="molecule type" value="Genomic_DNA"/>
</dbReference>
<gene>
    <name evidence="1" type="ORF">C1SCF055_LOCUS40902</name>
</gene>
<evidence type="ECO:0000313" key="1">
    <source>
        <dbReference type="EMBL" id="CAI4016138.1"/>
    </source>
</evidence>
<evidence type="ECO:0000313" key="2">
    <source>
        <dbReference type="EMBL" id="CAL4803450.1"/>
    </source>
</evidence>
<dbReference type="EMBL" id="CAMXCT010006567">
    <property type="protein sequence ID" value="CAI4016138.1"/>
    <property type="molecule type" value="Genomic_DNA"/>
</dbReference>
<dbReference type="EMBL" id="CAMXCT030006567">
    <property type="protein sequence ID" value="CAL4803450.1"/>
    <property type="molecule type" value="Genomic_DNA"/>
</dbReference>
<evidence type="ECO:0000313" key="3">
    <source>
        <dbReference type="Proteomes" id="UP001152797"/>
    </source>
</evidence>
<reference evidence="2 3" key="2">
    <citation type="submission" date="2024-05" db="EMBL/GenBank/DDBJ databases">
        <authorList>
            <person name="Chen Y."/>
            <person name="Shah S."/>
            <person name="Dougan E. K."/>
            <person name="Thang M."/>
            <person name="Chan C."/>
        </authorList>
    </citation>
    <scope>NUCLEOTIDE SEQUENCE [LARGE SCALE GENOMIC DNA]</scope>
</reference>